<protein>
    <submittedName>
        <fullName evidence="2">Uncharacterized protein</fullName>
    </submittedName>
</protein>
<organism evidence="2 3">
    <name type="scientific">Furculomyces boomerangus</name>
    <dbReference type="NCBI Taxonomy" id="61424"/>
    <lineage>
        <taxon>Eukaryota</taxon>
        <taxon>Fungi</taxon>
        <taxon>Fungi incertae sedis</taxon>
        <taxon>Zoopagomycota</taxon>
        <taxon>Kickxellomycotina</taxon>
        <taxon>Harpellomycetes</taxon>
        <taxon>Harpellales</taxon>
        <taxon>Harpellaceae</taxon>
        <taxon>Furculomyces</taxon>
    </lineage>
</organism>
<reference evidence="2 3" key="1">
    <citation type="journal article" date="2018" name="MBio">
        <title>Comparative Genomics Reveals the Core Gene Toolbox for the Fungus-Insect Symbiosis.</title>
        <authorList>
            <person name="Wang Y."/>
            <person name="Stata M."/>
            <person name="Wang W."/>
            <person name="Stajich J.E."/>
            <person name="White M.M."/>
            <person name="Moncalvo J.M."/>
        </authorList>
    </citation>
    <scope>NUCLEOTIDE SEQUENCE [LARGE SCALE GENOMIC DNA]</scope>
    <source>
        <strain evidence="2 3">AUS-77-4</strain>
    </source>
</reference>
<dbReference type="EMBL" id="MBFT01000274">
    <property type="protein sequence ID" value="PVU94082.1"/>
    <property type="molecule type" value="Genomic_DNA"/>
</dbReference>
<evidence type="ECO:0000313" key="2">
    <source>
        <dbReference type="EMBL" id="PVU94082.1"/>
    </source>
</evidence>
<evidence type="ECO:0000313" key="3">
    <source>
        <dbReference type="Proteomes" id="UP000245699"/>
    </source>
</evidence>
<dbReference type="Proteomes" id="UP000245699">
    <property type="component" value="Unassembled WGS sequence"/>
</dbReference>
<accession>A0A2T9YP25</accession>
<feature type="compositionally biased region" description="Polar residues" evidence="1">
    <location>
        <begin position="1"/>
        <end position="14"/>
    </location>
</feature>
<evidence type="ECO:0000256" key="1">
    <source>
        <dbReference type="SAM" id="MobiDB-lite"/>
    </source>
</evidence>
<name>A0A2T9YP25_9FUNG</name>
<gene>
    <name evidence="2" type="ORF">BB559_003101</name>
</gene>
<proteinExistence type="predicted"/>
<sequence length="414" mass="47891">MNTSENTRNNQRYTSFGDLSPSGKSQKAKMMYDYLVKLSGNSPGELMDYFLNKSKFGKDLIESVRNEFRILRMTLNIQALHQSLDKYSDQKSNVLALVADTHSRKEIRDMGFKVSNTQYAIAKRKAEDGMHSLNSKCHKANHSFRVVTENTKEVILSYFLNSSRSSSNTCKVKESDWTYTDQQIYYLESIKADIYSKMKQEHPDIKLDLRLSTLCAHQTSKKPKKGYICVLSAPKESKASIEYEIDLYKDHLSIKDMQSAAYKACLDRLISNDCVVVMGFKENFKVDGGPVEIGARFYTKSQISDLGFAAIYIDSVGKKKYKYFNYMSEILSHNPLYVSDCLSDLFRDTFFGRFNRIHLWSDSRPHFRLQELLYSVFINLTNIFNKIFTLNYFTEYHKKSVVDGHFGCLSRWLA</sequence>
<keyword evidence="3" id="KW-1185">Reference proteome</keyword>
<feature type="region of interest" description="Disordered" evidence="1">
    <location>
        <begin position="1"/>
        <end position="25"/>
    </location>
</feature>
<dbReference type="OrthoDB" id="5593919at2759"/>
<dbReference type="AlphaFoldDB" id="A0A2T9YP25"/>
<comment type="caution">
    <text evidence="2">The sequence shown here is derived from an EMBL/GenBank/DDBJ whole genome shotgun (WGS) entry which is preliminary data.</text>
</comment>